<protein>
    <recommendedName>
        <fullName evidence="1">Trk system potassium uptake protein TrkA</fullName>
    </recommendedName>
</protein>
<evidence type="ECO:0000256" key="5">
    <source>
        <dbReference type="ARBA" id="ARBA00023027"/>
    </source>
</evidence>
<gene>
    <name evidence="9" type="ORF">SADO_13203</name>
</gene>
<name>A0ABV2B2U7_9GAMM</name>
<keyword evidence="4" id="KW-0630">Potassium</keyword>
<keyword evidence="3" id="KW-0633">Potassium transport</keyword>
<dbReference type="PROSITE" id="PS51202">
    <property type="entry name" value="RCK_C"/>
    <property type="match status" value="1"/>
</dbReference>
<dbReference type="InterPro" id="IPR003148">
    <property type="entry name" value="RCK_N"/>
</dbReference>
<evidence type="ECO:0000313" key="10">
    <source>
        <dbReference type="Proteomes" id="UP001460888"/>
    </source>
</evidence>
<evidence type="ECO:0000256" key="4">
    <source>
        <dbReference type="ARBA" id="ARBA00022958"/>
    </source>
</evidence>
<sequence length="223" mass="24541">MRIIVVGAGPVGEYLVDLAVEAGHEVALIEADESRAEHCAQHYDAMVLHAPIDAEGILDEAGAERADALIATTDDDSTNLMTMVLGKEYEIDNLTSTVNARHRERLFKRLGVNTLVDPEVLVARHLLGLIQHPKAEGVTALPGRGQIYEVTLDAESSLVDRTFGEIDDDDLLPDKVFVAYVERDDEGFYPREQQRLQSGDTLFVFSSEPLSEADMQVFCKASD</sequence>
<dbReference type="InterPro" id="IPR036721">
    <property type="entry name" value="RCK_C_sf"/>
</dbReference>
<dbReference type="PANTHER" id="PTHR43833">
    <property type="entry name" value="POTASSIUM CHANNEL PROTEIN 2-RELATED-RELATED"/>
    <property type="match status" value="1"/>
</dbReference>
<keyword evidence="6" id="KW-0406">Ion transport</keyword>
<reference evidence="9 10" key="1">
    <citation type="submission" date="2013-03" db="EMBL/GenBank/DDBJ databases">
        <title>Salinisphaera dokdonensis CL-ES53 Genome Sequencing.</title>
        <authorList>
            <person name="Li C."/>
            <person name="Lai Q."/>
            <person name="Shao Z."/>
        </authorList>
    </citation>
    <scope>NUCLEOTIDE SEQUENCE [LARGE SCALE GENOMIC DNA]</scope>
    <source>
        <strain evidence="9 10">CL-ES53</strain>
    </source>
</reference>
<proteinExistence type="predicted"/>
<dbReference type="RefSeq" id="WP_353112213.1">
    <property type="nucleotide sequence ID" value="NZ_APND01000004.1"/>
</dbReference>
<dbReference type="EMBL" id="APND01000004">
    <property type="protein sequence ID" value="MES1930214.1"/>
    <property type="molecule type" value="Genomic_DNA"/>
</dbReference>
<dbReference type="Pfam" id="PF02254">
    <property type="entry name" value="TrkA_N"/>
    <property type="match status" value="1"/>
</dbReference>
<feature type="domain" description="RCK N-terminal" evidence="7">
    <location>
        <begin position="1"/>
        <end position="122"/>
    </location>
</feature>
<evidence type="ECO:0000259" key="8">
    <source>
        <dbReference type="PROSITE" id="PS51202"/>
    </source>
</evidence>
<keyword evidence="5" id="KW-0520">NAD</keyword>
<feature type="domain" description="RCK C-terminal" evidence="8">
    <location>
        <begin position="135"/>
        <end position="221"/>
    </location>
</feature>
<dbReference type="PRINTS" id="PR00335">
    <property type="entry name" value="KUPTAKETRKA"/>
</dbReference>
<dbReference type="InterPro" id="IPR050721">
    <property type="entry name" value="Trk_Ktr_HKT_K-transport"/>
</dbReference>
<keyword evidence="10" id="KW-1185">Reference proteome</keyword>
<dbReference type="SUPFAM" id="SSF51735">
    <property type="entry name" value="NAD(P)-binding Rossmann-fold domains"/>
    <property type="match status" value="1"/>
</dbReference>
<dbReference type="Proteomes" id="UP001460888">
    <property type="component" value="Unassembled WGS sequence"/>
</dbReference>
<accession>A0ABV2B2U7</accession>
<evidence type="ECO:0000259" key="7">
    <source>
        <dbReference type="PROSITE" id="PS51201"/>
    </source>
</evidence>
<evidence type="ECO:0000313" key="9">
    <source>
        <dbReference type="EMBL" id="MES1930214.1"/>
    </source>
</evidence>
<keyword evidence="2" id="KW-0813">Transport</keyword>
<comment type="caution">
    <text evidence="9">The sequence shown here is derived from an EMBL/GenBank/DDBJ whole genome shotgun (WGS) entry which is preliminary data.</text>
</comment>
<dbReference type="PROSITE" id="PS51201">
    <property type="entry name" value="RCK_N"/>
    <property type="match status" value="1"/>
</dbReference>
<evidence type="ECO:0000256" key="3">
    <source>
        <dbReference type="ARBA" id="ARBA00022538"/>
    </source>
</evidence>
<evidence type="ECO:0000256" key="2">
    <source>
        <dbReference type="ARBA" id="ARBA00022448"/>
    </source>
</evidence>
<dbReference type="Gene3D" id="3.30.70.1450">
    <property type="entry name" value="Regulator of K+ conductance, C-terminal domain"/>
    <property type="match status" value="1"/>
</dbReference>
<dbReference type="InterPro" id="IPR036291">
    <property type="entry name" value="NAD(P)-bd_dom_sf"/>
</dbReference>
<organism evidence="9 10">
    <name type="scientific">Salinisphaera dokdonensis CL-ES53</name>
    <dbReference type="NCBI Taxonomy" id="1304272"/>
    <lineage>
        <taxon>Bacteria</taxon>
        <taxon>Pseudomonadati</taxon>
        <taxon>Pseudomonadota</taxon>
        <taxon>Gammaproteobacteria</taxon>
        <taxon>Salinisphaerales</taxon>
        <taxon>Salinisphaeraceae</taxon>
        <taxon>Salinisphaera</taxon>
    </lineage>
</organism>
<dbReference type="Pfam" id="PF02080">
    <property type="entry name" value="TrkA_C"/>
    <property type="match status" value="1"/>
</dbReference>
<evidence type="ECO:0000256" key="6">
    <source>
        <dbReference type="ARBA" id="ARBA00023065"/>
    </source>
</evidence>
<dbReference type="InterPro" id="IPR006036">
    <property type="entry name" value="K_uptake_TrkA"/>
</dbReference>
<dbReference type="InterPro" id="IPR006037">
    <property type="entry name" value="RCK_C"/>
</dbReference>
<dbReference type="PANTHER" id="PTHR43833:SF5">
    <property type="entry name" value="TRK SYSTEM POTASSIUM UPTAKE PROTEIN TRKA"/>
    <property type="match status" value="1"/>
</dbReference>
<dbReference type="SUPFAM" id="SSF116726">
    <property type="entry name" value="TrkA C-terminal domain-like"/>
    <property type="match status" value="1"/>
</dbReference>
<dbReference type="Gene3D" id="3.40.50.720">
    <property type="entry name" value="NAD(P)-binding Rossmann-like Domain"/>
    <property type="match status" value="1"/>
</dbReference>
<evidence type="ECO:0000256" key="1">
    <source>
        <dbReference type="ARBA" id="ARBA00017378"/>
    </source>
</evidence>